<evidence type="ECO:0000313" key="14">
    <source>
        <dbReference type="Proteomes" id="UP001633002"/>
    </source>
</evidence>
<dbReference type="Pfam" id="PF00686">
    <property type="entry name" value="CBM_20"/>
    <property type="match status" value="2"/>
</dbReference>
<keyword evidence="8" id="KW-0119">Carbohydrate metabolism</keyword>
<protein>
    <recommendedName>
        <fullName evidence="4">4-alpha-glucanotransferase</fullName>
        <ecNumber evidence="4">2.4.1.25</ecNumber>
    </recommendedName>
    <alternativeName>
        <fullName evidence="9">Amylomaltase</fullName>
    </alternativeName>
    <alternativeName>
        <fullName evidence="10">Disproportionating enzyme</fullName>
    </alternativeName>
</protein>
<dbReference type="PANTHER" id="PTHR32518:SF3">
    <property type="entry name" value="4-ALPHA-GLUCANOTRANSFERASE"/>
    <property type="match status" value="1"/>
</dbReference>
<evidence type="ECO:0000256" key="1">
    <source>
        <dbReference type="ARBA" id="ARBA00000439"/>
    </source>
</evidence>
<comment type="catalytic activity">
    <reaction evidence="1">
        <text>Transfers a segment of a (1-&gt;4)-alpha-D-glucan to a new position in an acceptor, which may be glucose or a (1-&gt;4)-alpha-D-glucan.</text>
        <dbReference type="EC" id="2.4.1.25"/>
    </reaction>
</comment>
<evidence type="ECO:0000256" key="8">
    <source>
        <dbReference type="ARBA" id="ARBA00023277"/>
    </source>
</evidence>
<evidence type="ECO:0000313" key="13">
    <source>
        <dbReference type="EMBL" id="KAL3688287.1"/>
    </source>
</evidence>
<comment type="similarity">
    <text evidence="3">Belongs to the disproportionating enzyme family.</text>
</comment>
<evidence type="ECO:0000259" key="12">
    <source>
        <dbReference type="PROSITE" id="PS51166"/>
    </source>
</evidence>
<dbReference type="PROSITE" id="PS51166">
    <property type="entry name" value="CBM20"/>
    <property type="match status" value="2"/>
</dbReference>
<accession>A0ABD3HCU4</accession>
<keyword evidence="6" id="KW-0328">Glycosyltransferase</keyword>
<dbReference type="AlphaFoldDB" id="A0ABD3HCU4"/>
<dbReference type="InterPro" id="IPR003385">
    <property type="entry name" value="Glyco_hydro_77"/>
</dbReference>
<dbReference type="SMART" id="SM01065">
    <property type="entry name" value="CBM_2"/>
    <property type="match status" value="2"/>
</dbReference>
<feature type="region of interest" description="Disordered" evidence="11">
    <location>
        <begin position="977"/>
        <end position="997"/>
    </location>
</feature>
<dbReference type="InterPro" id="IPR017853">
    <property type="entry name" value="GH"/>
</dbReference>
<dbReference type="GO" id="GO:0005737">
    <property type="term" value="C:cytoplasm"/>
    <property type="evidence" value="ECO:0007669"/>
    <property type="project" value="UniProtKB-SubCell"/>
</dbReference>
<dbReference type="GO" id="GO:0004134">
    <property type="term" value="F:4-alpha-glucanotransferase activity"/>
    <property type="evidence" value="ECO:0007669"/>
    <property type="project" value="UniProtKB-EC"/>
</dbReference>
<dbReference type="EC" id="2.4.1.25" evidence="4"/>
<evidence type="ECO:0000256" key="9">
    <source>
        <dbReference type="ARBA" id="ARBA00031423"/>
    </source>
</evidence>
<evidence type="ECO:0000256" key="3">
    <source>
        <dbReference type="ARBA" id="ARBA00005684"/>
    </source>
</evidence>
<dbReference type="Pfam" id="PF02446">
    <property type="entry name" value="Glyco_hydro_77"/>
    <property type="match status" value="1"/>
</dbReference>
<organism evidence="13 14">
    <name type="scientific">Riccia sorocarpa</name>
    <dbReference type="NCBI Taxonomy" id="122646"/>
    <lineage>
        <taxon>Eukaryota</taxon>
        <taxon>Viridiplantae</taxon>
        <taxon>Streptophyta</taxon>
        <taxon>Embryophyta</taxon>
        <taxon>Marchantiophyta</taxon>
        <taxon>Marchantiopsida</taxon>
        <taxon>Marchantiidae</taxon>
        <taxon>Marchantiales</taxon>
        <taxon>Ricciaceae</taxon>
        <taxon>Riccia</taxon>
    </lineage>
</organism>
<dbReference type="InterPro" id="IPR013783">
    <property type="entry name" value="Ig-like_fold"/>
</dbReference>
<dbReference type="PANTHER" id="PTHR32518">
    <property type="match status" value="1"/>
</dbReference>
<keyword evidence="14" id="KW-1185">Reference proteome</keyword>
<dbReference type="Gene3D" id="2.60.40.10">
    <property type="entry name" value="Immunoglobulins"/>
    <property type="match status" value="2"/>
</dbReference>
<comment type="subcellular location">
    <subcellularLocation>
        <location evidence="2">Cytoplasm</location>
    </subcellularLocation>
</comment>
<gene>
    <name evidence="13" type="ORF">R1sor_014596</name>
</gene>
<dbReference type="EMBL" id="JBJQOH010000004">
    <property type="protein sequence ID" value="KAL3688287.1"/>
    <property type="molecule type" value="Genomic_DNA"/>
</dbReference>
<keyword evidence="7" id="KW-0808">Transferase</keyword>
<evidence type="ECO:0000256" key="7">
    <source>
        <dbReference type="ARBA" id="ARBA00022679"/>
    </source>
</evidence>
<evidence type="ECO:0000256" key="11">
    <source>
        <dbReference type="SAM" id="MobiDB-lite"/>
    </source>
</evidence>
<name>A0ABD3HCU4_9MARC</name>
<dbReference type="Proteomes" id="UP001633002">
    <property type="component" value="Unassembled WGS sequence"/>
</dbReference>
<evidence type="ECO:0000256" key="6">
    <source>
        <dbReference type="ARBA" id="ARBA00022676"/>
    </source>
</evidence>
<dbReference type="Gene3D" id="3.20.20.80">
    <property type="entry name" value="Glycosidases"/>
    <property type="match status" value="2"/>
</dbReference>
<evidence type="ECO:0000256" key="4">
    <source>
        <dbReference type="ARBA" id="ARBA00012560"/>
    </source>
</evidence>
<feature type="domain" description="CBM20" evidence="12">
    <location>
        <begin position="164"/>
        <end position="277"/>
    </location>
</feature>
<keyword evidence="5" id="KW-0963">Cytoplasm</keyword>
<evidence type="ECO:0000256" key="2">
    <source>
        <dbReference type="ARBA" id="ARBA00004496"/>
    </source>
</evidence>
<dbReference type="InterPro" id="IPR013784">
    <property type="entry name" value="Carb-bd-like_fold"/>
</dbReference>
<dbReference type="InterPro" id="IPR002044">
    <property type="entry name" value="CBM20"/>
</dbReference>
<comment type="caution">
    <text evidence="13">The sequence shown here is derived from an EMBL/GenBank/DDBJ whole genome shotgun (WGS) entry which is preliminary data.</text>
</comment>
<feature type="domain" description="CBM20" evidence="12">
    <location>
        <begin position="14"/>
        <end position="124"/>
    </location>
</feature>
<evidence type="ECO:0000256" key="10">
    <source>
        <dbReference type="ARBA" id="ARBA00031501"/>
    </source>
</evidence>
<evidence type="ECO:0000256" key="5">
    <source>
        <dbReference type="ARBA" id="ARBA00022490"/>
    </source>
</evidence>
<proteinExistence type="inferred from homology"/>
<dbReference type="SUPFAM" id="SSF49452">
    <property type="entry name" value="Starch-binding domain-like"/>
    <property type="match status" value="2"/>
</dbReference>
<dbReference type="SUPFAM" id="SSF51445">
    <property type="entry name" value="(Trans)glycosidases"/>
    <property type="match status" value="1"/>
</dbReference>
<reference evidence="13 14" key="1">
    <citation type="submission" date="2024-09" db="EMBL/GenBank/DDBJ databases">
        <title>Chromosome-scale assembly of Riccia sorocarpa.</title>
        <authorList>
            <person name="Paukszto L."/>
        </authorList>
    </citation>
    <scope>NUCLEOTIDE SEQUENCE [LARGE SCALE GENOMIC DNA]</scope>
    <source>
        <strain evidence="13">LP-2024</strain>
        <tissue evidence="13">Aerial parts of the thallus</tissue>
    </source>
</reference>
<sequence>MGSGGELGARAPQARSSKKVYLRFRIPYYTQWGQSLAISGSDSTLGNWNVEQSRKMTPVHEGDSLVWELLIAVPDNFETQYKYCLVDAGKLDLIKSEAGSRRFLTIPQGVEDEAIIDVHDSWQDGSSPDSLFTKGAFGKVIFGKGSEQKVKEIAVETSPFATDFSVHESVAVRFRVNCSRLESGQSVYVTGSASSLSKWVNEEAVPLHRVAGSLWQADVVIRRSELPLKYRYFLRNKAGDVMPELGADRSLNLVPAGRPSALVIVTDGYFRSRPWKGTGVAVPVFSLRSAEDVGCGEFLDLKLLVDLAVRCGMRLVQLLPINDTSVNMMWWDSYPYSSLSVFALHPMYLRLQALSKKLPEDIKEEIEDWREKLDLKEVDYEATMKAKLTIARKVFELEKDEVFSSPSFQQYFDENQGWLKPYAAFCFLRDLFGTADHSEWGRYSSFTSDKLDRLVSPTSDHYKAIAFCYYLQYQLHTQMTEAAEYARANRVVLKGDLPIGVDRNSVDTWVSPALFRMNTSTGAPPDAFDKQGQNWGFPIYNWDEMAKDNYAWWRARLTQLSKYFSAFRIDHVLGFFRIWELPDHAVIGLTGRFRPSIPISAEELEKEGIWDFNRLTEPYVRCHLLKEKFGGKWIEIANKYFDETQHLCYKFKEEYNTEKKIAAALKVGEDAPEQLVKEANETRKRLLELFQEVVLLKDEENPRMFYPRYGIWETASFCELDDHSKNVLKDKYEDYFYRRQENLWRDNALKTLRVLVNSSDMLACGEDLGMVPACVAPVLEELGVLGLRVQRMPSGLRSYQEFGIPSEYEYMTVCAASCHDTSTLREWWEEDEQIRGRYFKDVLGFSGTAPDKCDVHITHTILQQHLESPSVWAIFPLQDFMALREEYTKRPAKEERINDPSNSKHYWRFRVHVTLEKLLHDRELIITIREMNVNSGRAGLTDFSQLPAPEYSDTWNKDQIDANNSYEDATIVDSCHAPENGSSSVTGNGIRDHRIRV</sequence>